<reference evidence="3" key="1">
    <citation type="submission" date="2021-02" db="EMBL/GenBank/DDBJ databases">
        <authorList>
            <person name="Dougan E. K."/>
            <person name="Rhodes N."/>
            <person name="Thang M."/>
            <person name="Chan C."/>
        </authorList>
    </citation>
    <scope>NUCLEOTIDE SEQUENCE</scope>
</reference>
<feature type="signal peptide" evidence="2">
    <location>
        <begin position="1"/>
        <end position="20"/>
    </location>
</feature>
<feature type="chain" id="PRO_5032534899" evidence="2">
    <location>
        <begin position="21"/>
        <end position="243"/>
    </location>
</feature>
<keyword evidence="2" id="KW-0732">Signal</keyword>
<dbReference type="AlphaFoldDB" id="A0A813KUM4"/>
<comment type="caution">
    <text evidence="3">The sequence shown here is derived from an EMBL/GenBank/DDBJ whole genome shotgun (WGS) entry which is preliminary data.</text>
</comment>
<feature type="non-terminal residue" evidence="3">
    <location>
        <position position="1"/>
    </location>
</feature>
<name>A0A813KUM4_POLGL</name>
<sequence>AWCCAALAWQVGFPLAPAAAELPQAACSTDAFCFQRRRAEGGAGCCEWQRYECRAGSAELQFCERTAGVGFRGLLRLSAWRVAVAAAAAAAILALERSEDSEQTAGLEPLWRRWGVHIQRLLSLSMELRESPLAAVMQSSVTTSASGAGCVDSFPDDEEENAQLEGPTELEGASDSGRSEGSDGAPLSRREGSGAHLSETSPERRLEPRFCPPAVSAEVSDSAVAYLEPYGYLAFTSDSWGGE</sequence>
<feature type="non-terminal residue" evidence="3">
    <location>
        <position position="243"/>
    </location>
</feature>
<organism evidence="3 4">
    <name type="scientific">Polarella glacialis</name>
    <name type="common">Dinoflagellate</name>
    <dbReference type="NCBI Taxonomy" id="89957"/>
    <lineage>
        <taxon>Eukaryota</taxon>
        <taxon>Sar</taxon>
        <taxon>Alveolata</taxon>
        <taxon>Dinophyceae</taxon>
        <taxon>Suessiales</taxon>
        <taxon>Suessiaceae</taxon>
        <taxon>Polarella</taxon>
    </lineage>
</organism>
<accession>A0A813KUM4</accession>
<evidence type="ECO:0000313" key="4">
    <source>
        <dbReference type="Proteomes" id="UP000626109"/>
    </source>
</evidence>
<dbReference type="EMBL" id="CAJNNW010031745">
    <property type="protein sequence ID" value="CAE8708777.1"/>
    <property type="molecule type" value="Genomic_DNA"/>
</dbReference>
<gene>
    <name evidence="3" type="ORF">PGLA2088_LOCUS35088</name>
</gene>
<evidence type="ECO:0000313" key="3">
    <source>
        <dbReference type="EMBL" id="CAE8708777.1"/>
    </source>
</evidence>
<proteinExistence type="predicted"/>
<dbReference type="Proteomes" id="UP000626109">
    <property type="component" value="Unassembled WGS sequence"/>
</dbReference>
<evidence type="ECO:0000256" key="2">
    <source>
        <dbReference type="SAM" id="SignalP"/>
    </source>
</evidence>
<feature type="region of interest" description="Disordered" evidence="1">
    <location>
        <begin position="147"/>
        <end position="209"/>
    </location>
</feature>
<evidence type="ECO:0000256" key="1">
    <source>
        <dbReference type="SAM" id="MobiDB-lite"/>
    </source>
</evidence>
<protein>
    <submittedName>
        <fullName evidence="3">Uncharacterized protein</fullName>
    </submittedName>
</protein>